<organism evidence="3 5">
    <name type="scientific">Rotaria sordida</name>
    <dbReference type="NCBI Taxonomy" id="392033"/>
    <lineage>
        <taxon>Eukaryota</taxon>
        <taxon>Metazoa</taxon>
        <taxon>Spiralia</taxon>
        <taxon>Gnathifera</taxon>
        <taxon>Rotifera</taxon>
        <taxon>Eurotatoria</taxon>
        <taxon>Bdelloidea</taxon>
        <taxon>Philodinida</taxon>
        <taxon>Philodinidae</taxon>
        <taxon>Rotaria</taxon>
    </lineage>
</organism>
<evidence type="ECO:0000256" key="1">
    <source>
        <dbReference type="ARBA" id="ARBA00005291"/>
    </source>
</evidence>
<dbReference type="InterPro" id="IPR011008">
    <property type="entry name" value="Dimeric_a/b-barrel"/>
</dbReference>
<dbReference type="InterPro" id="IPR051557">
    <property type="entry name" value="NipSnap_domain"/>
</dbReference>
<protein>
    <recommendedName>
        <fullName evidence="2">NIPSNAP domain-containing protein</fullName>
    </recommendedName>
</protein>
<dbReference type="SUPFAM" id="SSF54909">
    <property type="entry name" value="Dimeric alpha+beta barrel"/>
    <property type="match status" value="2"/>
</dbReference>
<evidence type="ECO:0000259" key="2">
    <source>
        <dbReference type="Pfam" id="PF07978"/>
    </source>
</evidence>
<dbReference type="PANTHER" id="PTHR21017:SF17">
    <property type="entry name" value="PROTEIN NIPSNAP"/>
    <property type="match status" value="1"/>
</dbReference>
<evidence type="ECO:0000313" key="4">
    <source>
        <dbReference type="EMBL" id="CAF3593372.1"/>
    </source>
</evidence>
<feature type="domain" description="NIPSNAP" evidence="2">
    <location>
        <begin position="170"/>
        <end position="265"/>
    </location>
</feature>
<dbReference type="Proteomes" id="UP000663836">
    <property type="component" value="Unassembled WGS sequence"/>
</dbReference>
<dbReference type="Gene3D" id="3.30.70.100">
    <property type="match status" value="2"/>
</dbReference>
<dbReference type="AlphaFoldDB" id="A0A813TRX2"/>
<dbReference type="InterPro" id="IPR012577">
    <property type="entry name" value="NIPSNAP"/>
</dbReference>
<sequence length="267" mass="31275">MHLLKNNTLKLINLIQPQIQKTILRTLFNPFAPKPIEAAKDAHSNLLTDTKNVFEVQYHTVKPSSMTDYESNYCDYATQMLGKYSSTGLVHTGSWRVHIGNVENQFIHIWMYKNFSHLDDFINNSNKNTINDKLNQFIIQRSNQICLSFSYFGIPQPRPKSDDQSNPNIYEMRSYWLKPGTLIEWGNLWHKGVQYRPDAKVLGVFSQIGDLYNVHHMWSYKNFQHRKQMRTNAWAKPGWSENVEFTVPLIRKMESKILVPLKISPLQ</sequence>
<dbReference type="Proteomes" id="UP000663864">
    <property type="component" value="Unassembled WGS sequence"/>
</dbReference>
<accession>A0A813TRX2</accession>
<comment type="similarity">
    <text evidence="1">Belongs to the NipSnap family.</text>
</comment>
<reference evidence="3" key="1">
    <citation type="submission" date="2021-02" db="EMBL/GenBank/DDBJ databases">
        <authorList>
            <person name="Nowell W R."/>
        </authorList>
    </citation>
    <scope>NUCLEOTIDE SEQUENCE</scope>
</reference>
<name>A0A813TRX2_9BILA</name>
<dbReference type="PANTHER" id="PTHR21017">
    <property type="entry name" value="NIPSNAP-RELATED"/>
    <property type="match status" value="1"/>
</dbReference>
<proteinExistence type="inferred from homology"/>
<dbReference type="GO" id="GO:0005739">
    <property type="term" value="C:mitochondrion"/>
    <property type="evidence" value="ECO:0007669"/>
    <property type="project" value="TreeGrafter"/>
</dbReference>
<gene>
    <name evidence="4" type="ORF">JBS370_LOCUS3411</name>
    <name evidence="3" type="ORF">ZHD862_LOCUS3125</name>
</gene>
<dbReference type="EMBL" id="CAJOBD010000145">
    <property type="protein sequence ID" value="CAF3593372.1"/>
    <property type="molecule type" value="Genomic_DNA"/>
</dbReference>
<dbReference type="GO" id="GO:0000423">
    <property type="term" value="P:mitophagy"/>
    <property type="evidence" value="ECO:0007669"/>
    <property type="project" value="UniProtKB-ARBA"/>
</dbReference>
<dbReference type="Pfam" id="PF07978">
    <property type="entry name" value="NIPSNAP"/>
    <property type="match status" value="1"/>
</dbReference>
<dbReference type="EMBL" id="CAJNOT010000066">
    <property type="protein sequence ID" value="CAF0815581.1"/>
    <property type="molecule type" value="Genomic_DNA"/>
</dbReference>
<evidence type="ECO:0000313" key="3">
    <source>
        <dbReference type="EMBL" id="CAF0815581.1"/>
    </source>
</evidence>
<comment type="caution">
    <text evidence="3">The sequence shown here is derived from an EMBL/GenBank/DDBJ whole genome shotgun (WGS) entry which is preliminary data.</text>
</comment>
<dbReference type="FunFam" id="3.30.70.100:FF:000003">
    <property type="entry name" value="Protein NipSnap homolog 2"/>
    <property type="match status" value="1"/>
</dbReference>
<evidence type="ECO:0000313" key="5">
    <source>
        <dbReference type="Proteomes" id="UP000663864"/>
    </source>
</evidence>